<dbReference type="Pfam" id="PF14269">
    <property type="entry name" value="Arylsulfotran_2"/>
    <property type="match status" value="1"/>
</dbReference>
<dbReference type="Proteomes" id="UP001149165">
    <property type="component" value="Unassembled WGS sequence"/>
</dbReference>
<dbReference type="OrthoDB" id="5377172at2759"/>
<name>A0A9W9JVZ7_9EURO</name>
<evidence type="ECO:0000313" key="2">
    <source>
        <dbReference type="EMBL" id="KAJ5083490.1"/>
    </source>
</evidence>
<feature type="signal peptide" evidence="1">
    <location>
        <begin position="1"/>
        <end position="20"/>
    </location>
</feature>
<dbReference type="AlphaFoldDB" id="A0A9W9JVZ7"/>
<keyword evidence="3" id="KW-1185">Reference proteome</keyword>
<protein>
    <recommendedName>
        <fullName evidence="4">ASST-domain-containing protein</fullName>
    </recommendedName>
</protein>
<evidence type="ECO:0000313" key="3">
    <source>
        <dbReference type="Proteomes" id="UP001149165"/>
    </source>
</evidence>
<keyword evidence="1" id="KW-0732">Signal</keyword>
<dbReference type="PANTHER" id="PTHR35340:SF6">
    <property type="entry name" value="ASST-DOMAIN-CONTAINING PROTEIN"/>
    <property type="match status" value="1"/>
</dbReference>
<sequence length="497" mass="55000">MRSSLFSACGALLFSAGVIASPWTNYTYKTGPWQPPQLLIDRTDAVDPGLIFIPVRNSNTDGTAVTIYNNDGQLIYQGPEEITMDFKMQSLYGKNVITFWSGTPQISGGFGYGTVHILDDTYNEIYTVTLNEDFQTADGKSWDSYIDVHEHIITDRNTLIVSAINVTQYDLSSAGGPTDGWITVSQFYEIDIPTNKVVYKWDVLDHQEDIPLSGSKYPPPSNNARENPWDCYHMNSVEATNDGFLVSLRFYWSAFYLNQDGSVRWQFSGAGDDEGDFTGDDILFSWQHHARIYNETDESLVLSVFNNANGQQQSQSDTTGMAFDVDLTSMSGTLMHNLTDPNDPIKTQTQGSFQFLGAASTASNVFMGYGSVPKVKEFDGAGNVVLSGQFDPLGQGESYRAFKSEWTATPLWSPVAVAEKSDSGVDVYMSWNGATEYDNWAIYSVPSASSNSTTFLTTMKRTSFESHATLSDLKTDYFVVAARKGNTVLRFSDVVSV</sequence>
<dbReference type="PANTHER" id="PTHR35340">
    <property type="entry name" value="PQQ ENZYME REPEAT PROTEIN-RELATED"/>
    <property type="match status" value="1"/>
</dbReference>
<gene>
    <name evidence="2" type="ORF">N7456_012917</name>
</gene>
<dbReference type="InterPro" id="IPR039535">
    <property type="entry name" value="ASST-like"/>
</dbReference>
<evidence type="ECO:0008006" key="4">
    <source>
        <dbReference type="Google" id="ProtNLM"/>
    </source>
</evidence>
<reference evidence="2" key="2">
    <citation type="journal article" date="2023" name="IMA Fungus">
        <title>Comparative genomic study of the Penicillium genus elucidates a diverse pangenome and 15 lateral gene transfer events.</title>
        <authorList>
            <person name="Petersen C."/>
            <person name="Sorensen T."/>
            <person name="Nielsen M.R."/>
            <person name="Sondergaard T.E."/>
            <person name="Sorensen J.L."/>
            <person name="Fitzpatrick D.A."/>
            <person name="Frisvad J.C."/>
            <person name="Nielsen K.L."/>
        </authorList>
    </citation>
    <scope>NUCLEOTIDE SEQUENCE</scope>
    <source>
        <strain evidence="2">IBT 30069</strain>
    </source>
</reference>
<evidence type="ECO:0000256" key="1">
    <source>
        <dbReference type="SAM" id="SignalP"/>
    </source>
</evidence>
<organism evidence="2 3">
    <name type="scientific">Penicillium angulare</name>
    <dbReference type="NCBI Taxonomy" id="116970"/>
    <lineage>
        <taxon>Eukaryota</taxon>
        <taxon>Fungi</taxon>
        <taxon>Dikarya</taxon>
        <taxon>Ascomycota</taxon>
        <taxon>Pezizomycotina</taxon>
        <taxon>Eurotiomycetes</taxon>
        <taxon>Eurotiomycetidae</taxon>
        <taxon>Eurotiales</taxon>
        <taxon>Aspergillaceae</taxon>
        <taxon>Penicillium</taxon>
    </lineage>
</organism>
<feature type="chain" id="PRO_5040768173" description="ASST-domain-containing protein" evidence="1">
    <location>
        <begin position="21"/>
        <end position="497"/>
    </location>
</feature>
<accession>A0A9W9JVZ7</accession>
<reference evidence="2" key="1">
    <citation type="submission" date="2022-11" db="EMBL/GenBank/DDBJ databases">
        <authorList>
            <person name="Petersen C."/>
        </authorList>
    </citation>
    <scope>NUCLEOTIDE SEQUENCE</scope>
    <source>
        <strain evidence="2">IBT 30069</strain>
    </source>
</reference>
<dbReference type="InterPro" id="IPR053143">
    <property type="entry name" value="Arylsulfate_ST"/>
</dbReference>
<comment type="caution">
    <text evidence="2">The sequence shown here is derived from an EMBL/GenBank/DDBJ whole genome shotgun (WGS) entry which is preliminary data.</text>
</comment>
<dbReference type="EMBL" id="JAPQKH010000008">
    <property type="protein sequence ID" value="KAJ5083490.1"/>
    <property type="molecule type" value="Genomic_DNA"/>
</dbReference>
<proteinExistence type="predicted"/>